<name>A0A3E1NHA2_9BACT</name>
<proteinExistence type="predicted"/>
<dbReference type="AlphaFoldDB" id="A0A3E1NHA2"/>
<evidence type="ECO:0000313" key="2">
    <source>
        <dbReference type="Proteomes" id="UP000261284"/>
    </source>
</evidence>
<accession>A0A3E1NHA2</accession>
<dbReference type="EMBL" id="QTJU01000005">
    <property type="protein sequence ID" value="RFM27329.1"/>
    <property type="molecule type" value="Genomic_DNA"/>
</dbReference>
<dbReference type="Proteomes" id="UP000261284">
    <property type="component" value="Unassembled WGS sequence"/>
</dbReference>
<protein>
    <recommendedName>
        <fullName evidence="3">Outer membrane protein beta-barrel domain-containing protein</fullName>
    </recommendedName>
</protein>
<sequence>MLLLFTVHQTYAQEEAVFKPIHSIGLNIGHEHAFSGIDENGKKKLTVLPYWGLDYNFQFARKFAIGIHTDFVAETFKVEKNAGSENEVVERSYPIAPAMLFFFKPTEHWSFGLGLGGEFAKEEDYYLTRFAVEYGTPIRKGWEVFGVFQYDFRWDAYDTWTIGLGISKAFGKKASHE</sequence>
<organism evidence="1 2">
    <name type="scientific">Deminuibacter soli</name>
    <dbReference type="NCBI Taxonomy" id="2291815"/>
    <lineage>
        <taxon>Bacteria</taxon>
        <taxon>Pseudomonadati</taxon>
        <taxon>Bacteroidota</taxon>
        <taxon>Chitinophagia</taxon>
        <taxon>Chitinophagales</taxon>
        <taxon>Chitinophagaceae</taxon>
        <taxon>Deminuibacter</taxon>
    </lineage>
</organism>
<gene>
    <name evidence="1" type="ORF">DXN05_14980</name>
</gene>
<evidence type="ECO:0000313" key="1">
    <source>
        <dbReference type="EMBL" id="RFM27329.1"/>
    </source>
</evidence>
<comment type="caution">
    <text evidence="1">The sequence shown here is derived from an EMBL/GenBank/DDBJ whole genome shotgun (WGS) entry which is preliminary data.</text>
</comment>
<evidence type="ECO:0008006" key="3">
    <source>
        <dbReference type="Google" id="ProtNLM"/>
    </source>
</evidence>
<reference evidence="1 2" key="1">
    <citation type="submission" date="2018-08" db="EMBL/GenBank/DDBJ databases">
        <title>Chitinophagaceae sp. K23C18032701, a novel bacterium isolated from forest soil.</title>
        <authorList>
            <person name="Wang C."/>
        </authorList>
    </citation>
    <scope>NUCLEOTIDE SEQUENCE [LARGE SCALE GENOMIC DNA]</scope>
    <source>
        <strain evidence="1 2">K23C18032701</strain>
    </source>
</reference>
<keyword evidence="2" id="KW-1185">Reference proteome</keyword>